<dbReference type="Proteomes" id="UP001164746">
    <property type="component" value="Chromosome 9"/>
</dbReference>
<evidence type="ECO:0000313" key="7">
    <source>
        <dbReference type="Proteomes" id="UP001164746"/>
    </source>
</evidence>
<feature type="domain" description="GB1/RHD3-type G" evidence="5">
    <location>
        <begin position="1"/>
        <end position="165"/>
    </location>
</feature>
<evidence type="ECO:0000313" key="6">
    <source>
        <dbReference type="EMBL" id="WAR13723.1"/>
    </source>
</evidence>
<dbReference type="Pfam" id="PF02263">
    <property type="entry name" value="GBP"/>
    <property type="match status" value="1"/>
</dbReference>
<feature type="non-terminal residue" evidence="6">
    <location>
        <position position="257"/>
    </location>
</feature>
<keyword evidence="2" id="KW-0378">Hydrolase</keyword>
<evidence type="ECO:0000259" key="5">
    <source>
        <dbReference type="PROSITE" id="PS51715"/>
    </source>
</evidence>
<dbReference type="EMBL" id="CP111020">
    <property type="protein sequence ID" value="WAR13723.1"/>
    <property type="molecule type" value="Genomic_DNA"/>
</dbReference>
<proteinExistence type="inferred from homology"/>
<name>A0ABY7EUW0_MYAAR</name>
<evidence type="ECO:0000256" key="1">
    <source>
        <dbReference type="ARBA" id="ARBA00022741"/>
    </source>
</evidence>
<keyword evidence="7" id="KW-1185">Reference proteome</keyword>
<dbReference type="Gene3D" id="1.20.1000.10">
    <property type="entry name" value="Guanylate-binding protein, C-terminal domain"/>
    <property type="match status" value="1"/>
</dbReference>
<dbReference type="InterPro" id="IPR015894">
    <property type="entry name" value="Guanylate-bd_N"/>
</dbReference>
<evidence type="ECO:0000256" key="4">
    <source>
        <dbReference type="PROSITE-ProRule" id="PRU01052"/>
    </source>
</evidence>
<dbReference type="InterPro" id="IPR003191">
    <property type="entry name" value="Guanylate-bd/ATL_C"/>
</dbReference>
<dbReference type="InterPro" id="IPR036543">
    <property type="entry name" value="Guanylate-bd_C_sf"/>
</dbReference>
<evidence type="ECO:0000256" key="2">
    <source>
        <dbReference type="ARBA" id="ARBA00022801"/>
    </source>
</evidence>
<dbReference type="InterPro" id="IPR030386">
    <property type="entry name" value="G_GB1_RHD3_dom"/>
</dbReference>
<evidence type="ECO:0000256" key="3">
    <source>
        <dbReference type="ARBA" id="ARBA00023134"/>
    </source>
</evidence>
<keyword evidence="1" id="KW-0547">Nucleotide-binding</keyword>
<dbReference type="SUPFAM" id="SSF52540">
    <property type="entry name" value="P-loop containing nucleoside triphosphate hydrolases"/>
    <property type="match status" value="1"/>
</dbReference>
<dbReference type="InterPro" id="IPR027417">
    <property type="entry name" value="P-loop_NTPase"/>
</dbReference>
<protein>
    <submittedName>
        <fullName evidence="6">GBP3-like protein</fullName>
    </submittedName>
</protein>
<reference evidence="6" key="1">
    <citation type="submission" date="2022-11" db="EMBL/GenBank/DDBJ databases">
        <title>Centuries of genome instability and evolution in soft-shell clam transmissible cancer (bioRxiv).</title>
        <authorList>
            <person name="Hart S.F.M."/>
            <person name="Yonemitsu M.A."/>
            <person name="Giersch R.M."/>
            <person name="Beal B.F."/>
            <person name="Arriagada G."/>
            <person name="Davis B.W."/>
            <person name="Ostrander E.A."/>
            <person name="Goff S.P."/>
            <person name="Metzger M.J."/>
        </authorList>
    </citation>
    <scope>NUCLEOTIDE SEQUENCE</scope>
    <source>
        <strain evidence="6">MELC-2E11</strain>
        <tissue evidence="6">Siphon/mantle</tissue>
    </source>
</reference>
<gene>
    <name evidence="6" type="ORF">MAR_003828</name>
</gene>
<feature type="non-terminal residue" evidence="6">
    <location>
        <position position="1"/>
    </location>
</feature>
<sequence length="257" mass="29343">GDSNHDNRIFTLATLLCSTLVYNMKGAFDQDAVNKLTFVSEMSKNIKYGGRCDEENKILQCILPGFVLALRDFSLKLIKDGREISEDQYLEMSLESKPERNVSFNKPRECIRQFFPKERRKCFAFPVPGDGDILGKLDSLRLQDLSQMFQDVATNFVSYIFIQEPKRLEASKPVNGCMFATLTKTYVDALKRGAVPDVDDTFAMVAKTENERVKKQCMLMFHSKMNEIQLPLPKSALKYMRTHAVKDVANVVERDAQ</sequence>
<dbReference type="Pfam" id="PF02841">
    <property type="entry name" value="GBP_C"/>
    <property type="match status" value="1"/>
</dbReference>
<organism evidence="6 7">
    <name type="scientific">Mya arenaria</name>
    <name type="common">Soft-shell clam</name>
    <dbReference type="NCBI Taxonomy" id="6604"/>
    <lineage>
        <taxon>Eukaryota</taxon>
        <taxon>Metazoa</taxon>
        <taxon>Spiralia</taxon>
        <taxon>Lophotrochozoa</taxon>
        <taxon>Mollusca</taxon>
        <taxon>Bivalvia</taxon>
        <taxon>Autobranchia</taxon>
        <taxon>Heteroconchia</taxon>
        <taxon>Euheterodonta</taxon>
        <taxon>Imparidentia</taxon>
        <taxon>Neoheterodontei</taxon>
        <taxon>Myida</taxon>
        <taxon>Myoidea</taxon>
        <taxon>Myidae</taxon>
        <taxon>Mya</taxon>
    </lineage>
</organism>
<dbReference type="PROSITE" id="PS51715">
    <property type="entry name" value="G_GB1_RHD3"/>
    <property type="match status" value="1"/>
</dbReference>
<dbReference type="Gene3D" id="3.40.50.300">
    <property type="entry name" value="P-loop containing nucleotide triphosphate hydrolases"/>
    <property type="match status" value="1"/>
</dbReference>
<keyword evidence="3" id="KW-0342">GTP-binding</keyword>
<dbReference type="PANTHER" id="PTHR10751">
    <property type="entry name" value="GUANYLATE BINDING PROTEIN"/>
    <property type="match status" value="1"/>
</dbReference>
<comment type="similarity">
    <text evidence="4">Belongs to the TRAFAC class dynamin-like GTPase superfamily. GB1/RHD3 GTPase family.</text>
</comment>
<dbReference type="SUPFAM" id="SSF48340">
    <property type="entry name" value="Interferon-induced guanylate-binding protein 1 (GBP1), C-terminal domain"/>
    <property type="match status" value="1"/>
</dbReference>
<accession>A0ABY7EUW0</accession>